<reference evidence="2" key="1">
    <citation type="journal article" date="2009" name="Science">
        <title>Genome sequence, comparative analysis, and population genetics of the domestic horse.</title>
        <authorList>
            <consortium name="Broad Institute Genome Sequencing Platform"/>
            <consortium name="Broad Institute Whole Genome Assembly Team"/>
            <person name="Wade C.M."/>
            <person name="Giulotto E."/>
            <person name="Sigurdsson S."/>
            <person name="Zoli M."/>
            <person name="Gnerre S."/>
            <person name="Imsland F."/>
            <person name="Lear T.L."/>
            <person name="Adelson D.L."/>
            <person name="Bailey E."/>
            <person name="Bellone R.R."/>
            <person name="Bloecker H."/>
            <person name="Distl O."/>
            <person name="Edgar R.C."/>
            <person name="Garber M."/>
            <person name="Leeb T."/>
            <person name="Mauceli E."/>
            <person name="MacLeod J.N."/>
            <person name="Penedo M.C.T."/>
            <person name="Raison J.M."/>
            <person name="Sharpe T."/>
            <person name="Vogel J."/>
            <person name="Andersson L."/>
            <person name="Antczak D.F."/>
            <person name="Biagi T."/>
            <person name="Binns M.M."/>
            <person name="Chowdhary B.P."/>
            <person name="Coleman S.J."/>
            <person name="Della Valle G."/>
            <person name="Fryc S."/>
            <person name="Guerin G."/>
            <person name="Hasegawa T."/>
            <person name="Hill E.W."/>
            <person name="Jurka J."/>
            <person name="Kiialainen A."/>
            <person name="Lindgren G."/>
            <person name="Liu J."/>
            <person name="Magnani E."/>
            <person name="Mickelson J.R."/>
            <person name="Murray J."/>
            <person name="Nergadze S.G."/>
            <person name="Onofrio R."/>
            <person name="Pedroni S."/>
            <person name="Piras M.F."/>
            <person name="Raudsepp T."/>
            <person name="Rocchi M."/>
            <person name="Roeed K.H."/>
            <person name="Ryder O.A."/>
            <person name="Searle S."/>
            <person name="Skow L."/>
            <person name="Swinburne J.E."/>
            <person name="Syvaenen A.C."/>
            <person name="Tozaki T."/>
            <person name="Valberg S.J."/>
            <person name="Vaudin M."/>
            <person name="White J.R."/>
            <person name="Zody M.C."/>
            <person name="Lander E.S."/>
            <person name="Lindblad-Toh K."/>
        </authorList>
    </citation>
    <scope>NUCLEOTIDE SEQUENCE [LARGE SCALE GENOMIC DNA]</scope>
    <source>
        <strain evidence="2">Thoroughbred</strain>
    </source>
</reference>
<proteinExistence type="predicted"/>
<protein>
    <submittedName>
        <fullName evidence="2">Uncharacterized protein</fullName>
    </submittedName>
</protein>
<sequence>ISYGSFGRSLLSYLDNCGNSRANTCRRALTPFAGGCVHLSDQNQPGQPPPGPGRGRAPAALVTLDNLGPIARPRGGDDPFERLPYQLSMVVAVPTMVTTGDGESGFDSGEGA</sequence>
<evidence type="ECO:0000313" key="2">
    <source>
        <dbReference type="Ensembl" id="ENSECAP00000085087.1"/>
    </source>
</evidence>
<feature type="region of interest" description="Disordered" evidence="1">
    <location>
        <begin position="39"/>
        <end position="59"/>
    </location>
</feature>
<evidence type="ECO:0000256" key="1">
    <source>
        <dbReference type="SAM" id="MobiDB-lite"/>
    </source>
</evidence>
<dbReference type="GeneTree" id="ENSGT00870000137729"/>
<dbReference type="AlphaFoldDB" id="A0A9L0TDA6"/>
<reference evidence="2" key="3">
    <citation type="submission" date="2025-09" db="UniProtKB">
        <authorList>
            <consortium name="Ensembl"/>
        </authorList>
    </citation>
    <scope>IDENTIFICATION</scope>
    <source>
        <strain evidence="2">Thoroughbred</strain>
    </source>
</reference>
<name>A0A9L0TDA6_HORSE</name>
<dbReference type="Ensembl" id="ENSECAT00000041536.3">
    <property type="protein sequence ID" value="ENSECAP00000085087.1"/>
    <property type="gene ID" value="ENSECAG00000032733.3"/>
</dbReference>
<evidence type="ECO:0000313" key="3">
    <source>
        <dbReference type="Proteomes" id="UP000002281"/>
    </source>
</evidence>
<organism evidence="2 3">
    <name type="scientific">Equus caballus</name>
    <name type="common">Horse</name>
    <dbReference type="NCBI Taxonomy" id="9796"/>
    <lineage>
        <taxon>Eukaryota</taxon>
        <taxon>Metazoa</taxon>
        <taxon>Chordata</taxon>
        <taxon>Craniata</taxon>
        <taxon>Vertebrata</taxon>
        <taxon>Euteleostomi</taxon>
        <taxon>Mammalia</taxon>
        <taxon>Eutheria</taxon>
        <taxon>Laurasiatheria</taxon>
        <taxon>Perissodactyla</taxon>
        <taxon>Equidae</taxon>
        <taxon>Equus</taxon>
    </lineage>
</organism>
<reference evidence="2" key="2">
    <citation type="submission" date="2025-08" db="UniProtKB">
        <authorList>
            <consortium name="Ensembl"/>
        </authorList>
    </citation>
    <scope>IDENTIFICATION</scope>
    <source>
        <strain evidence="2">Thoroughbred</strain>
    </source>
</reference>
<keyword evidence="3" id="KW-1185">Reference proteome</keyword>
<dbReference type="Proteomes" id="UP000002281">
    <property type="component" value="Unplaced"/>
</dbReference>
<accession>A0A9L0TDA6</accession>